<gene>
    <name evidence="12" type="ORF">GB2207_10648</name>
</gene>
<dbReference type="STRING" id="314287.GB2207_10648"/>
<evidence type="ECO:0000256" key="5">
    <source>
        <dbReference type="ARBA" id="ARBA00023077"/>
    </source>
</evidence>
<dbReference type="Pfam" id="PF07715">
    <property type="entry name" value="Plug"/>
    <property type="match status" value="1"/>
</dbReference>
<evidence type="ECO:0000256" key="9">
    <source>
        <dbReference type="RuleBase" id="RU003357"/>
    </source>
</evidence>
<keyword evidence="12" id="KW-0675">Receptor</keyword>
<keyword evidence="5 9" id="KW-0798">TonB box</keyword>
<evidence type="ECO:0000256" key="2">
    <source>
        <dbReference type="ARBA" id="ARBA00022448"/>
    </source>
</evidence>
<feature type="domain" description="TonB-dependent receptor-like beta-barrel" evidence="10">
    <location>
        <begin position="442"/>
        <end position="795"/>
    </location>
</feature>
<dbReference type="Gene3D" id="2.40.170.20">
    <property type="entry name" value="TonB-dependent receptor, beta-barrel domain"/>
    <property type="match status" value="1"/>
</dbReference>
<dbReference type="Gene3D" id="2.170.130.10">
    <property type="entry name" value="TonB-dependent receptor, plug domain"/>
    <property type="match status" value="1"/>
</dbReference>
<dbReference type="InterPro" id="IPR037066">
    <property type="entry name" value="Plug_dom_sf"/>
</dbReference>
<evidence type="ECO:0000259" key="11">
    <source>
        <dbReference type="Pfam" id="PF07715"/>
    </source>
</evidence>
<dbReference type="Pfam" id="PF00593">
    <property type="entry name" value="TonB_dep_Rec_b-barrel"/>
    <property type="match status" value="1"/>
</dbReference>
<dbReference type="PROSITE" id="PS52016">
    <property type="entry name" value="TONB_DEPENDENT_REC_3"/>
    <property type="match status" value="1"/>
</dbReference>
<dbReference type="InterPro" id="IPR000531">
    <property type="entry name" value="Beta-barrel_TonB"/>
</dbReference>
<evidence type="ECO:0000256" key="8">
    <source>
        <dbReference type="PROSITE-ProRule" id="PRU01360"/>
    </source>
</evidence>
<evidence type="ECO:0000256" key="4">
    <source>
        <dbReference type="ARBA" id="ARBA00022692"/>
    </source>
</evidence>
<dbReference type="NCBIfam" id="TIGR01782">
    <property type="entry name" value="TonB-Xanth-Caul"/>
    <property type="match status" value="1"/>
</dbReference>
<proteinExistence type="inferred from homology"/>
<comment type="caution">
    <text evidence="12">The sequence shown here is derived from an EMBL/GenBank/DDBJ whole genome shotgun (WGS) entry which is preliminary data.</text>
</comment>
<dbReference type="InterPro" id="IPR012910">
    <property type="entry name" value="Plug_dom"/>
</dbReference>
<evidence type="ECO:0000256" key="7">
    <source>
        <dbReference type="ARBA" id="ARBA00023237"/>
    </source>
</evidence>
<keyword evidence="2 8" id="KW-0813">Transport</keyword>
<sequence length="828" mass="92319">MNKLTLSIAILAATNAMVESVVAQDSSTLEEITIVGSKATLISAIEKQRESNSLISVVDSDAMGSFADTTAAEAIRRLPGISIENDQSEGRYVTIRGLSSDLNSIAVNGASMVAPENGRSVMLDGLPTELLDSITVAKSLTPDMDSDSIGGRVDFKTKKPLELDDRLLALKVQNNFGQYAAEKLNPKLALTYGDKINDMAAHVLGVTYSSKDIVAFNNETGFGWEDGALNDDYEMRYYELTRERLGITYDVDFLLDDDRLFANLFWNQYNDSELRWKDEYGDIGDQVISTSENGMVVNEIKHDAETRVREETRTIAAFNLGYETAVSGWFVDTMVSYSFAEEDDSNNAEANFRTKYRNDEKITTINWADSQRPYLTPADASLYDPAEMGFDGFEVTANVSQDSEVAFVFNAEKEFDFGVIKTGVKVKSREKDVDDYIIVYDGWGDNTLADMNPQTNSDWFFADQTFSQQADPSLVWAMKDQVDEMDVDFEDDISRDFTTTEDIFAAYVQNTYTWDKGVVVGGMRYEDTSVDSQAHDQVTLAQTTASSDHSFFAPSVNVKYFFNDQLQLRAAIWKGLSRPGFAKTAPKLNVDYDDGGARVSGSAGNPLLKPYEAVNYDLSIEFYGEGMTFISAGLFRKDIKNAIYPTIQENATILGIAFNDGVETWINSGDSTIDGFELNGQYGWDNGIYVAANMTLTDGESSFAVEDDKSFTTPFRKLADEAANISIGYDKGPWDVRVAANYRSEYLDWLADENGSIDDLSENNIRWVDAYVQVDLTAKYKVNEALSIKFEAVNLGNRAEYYYWGDDSQLSQYDIFGKNYSLGMTYSF</sequence>
<evidence type="ECO:0000313" key="12">
    <source>
        <dbReference type="EMBL" id="EAS47069.1"/>
    </source>
</evidence>
<evidence type="ECO:0000259" key="10">
    <source>
        <dbReference type="Pfam" id="PF00593"/>
    </source>
</evidence>
<keyword evidence="6 8" id="KW-0472">Membrane</keyword>
<name>Q1YSY7_9GAMM</name>
<dbReference type="AlphaFoldDB" id="Q1YSY7"/>
<dbReference type="GO" id="GO:0009279">
    <property type="term" value="C:cell outer membrane"/>
    <property type="evidence" value="ECO:0007669"/>
    <property type="project" value="UniProtKB-SubCell"/>
</dbReference>
<keyword evidence="3 8" id="KW-1134">Transmembrane beta strand</keyword>
<dbReference type="InterPro" id="IPR039426">
    <property type="entry name" value="TonB-dep_rcpt-like"/>
</dbReference>
<dbReference type="CDD" id="cd01347">
    <property type="entry name" value="ligand_gated_channel"/>
    <property type="match status" value="1"/>
</dbReference>
<protein>
    <submittedName>
        <fullName evidence="12">Hypothetical TonB-dependent receptor</fullName>
    </submittedName>
</protein>
<evidence type="ECO:0000256" key="3">
    <source>
        <dbReference type="ARBA" id="ARBA00022452"/>
    </source>
</evidence>
<dbReference type="InterPro" id="IPR010104">
    <property type="entry name" value="TonB_rcpt_bac"/>
</dbReference>
<dbReference type="EMBL" id="AAPI01000003">
    <property type="protein sequence ID" value="EAS47069.1"/>
    <property type="molecule type" value="Genomic_DNA"/>
</dbReference>
<reference evidence="12 13" key="1">
    <citation type="submission" date="2006-03" db="EMBL/GenBank/DDBJ databases">
        <authorList>
            <person name="Giovannoni S.J."/>
            <person name="Cho J.-C."/>
            <person name="Ferriera S."/>
            <person name="Johnson J."/>
            <person name="Kravitz S."/>
            <person name="Halpern A."/>
            <person name="Remington K."/>
            <person name="Beeson K."/>
            <person name="Tran B."/>
            <person name="Rogers Y.-H."/>
            <person name="Friedman R."/>
            <person name="Venter J.C."/>
        </authorList>
    </citation>
    <scope>NUCLEOTIDE SEQUENCE [LARGE SCALE GENOMIC DNA]</scope>
    <source>
        <strain evidence="12 13">HTCC2207</strain>
    </source>
</reference>
<comment type="subcellular location">
    <subcellularLocation>
        <location evidence="1 8">Cell outer membrane</location>
        <topology evidence="1 8">Multi-pass membrane protein</topology>
    </subcellularLocation>
</comment>
<keyword evidence="7 8" id="KW-0998">Cell outer membrane</keyword>
<dbReference type="eggNOG" id="COG4771">
    <property type="taxonomic scope" value="Bacteria"/>
</dbReference>
<dbReference type="PANTHER" id="PTHR40980">
    <property type="entry name" value="PLUG DOMAIN-CONTAINING PROTEIN"/>
    <property type="match status" value="1"/>
</dbReference>
<keyword evidence="4 8" id="KW-0812">Transmembrane</keyword>
<dbReference type="InterPro" id="IPR036942">
    <property type="entry name" value="Beta-barrel_TonB_sf"/>
</dbReference>
<comment type="similarity">
    <text evidence="8 9">Belongs to the TonB-dependent receptor family.</text>
</comment>
<organism evidence="12 13">
    <name type="scientific">gamma proteobacterium HTCC2207</name>
    <dbReference type="NCBI Taxonomy" id="314287"/>
    <lineage>
        <taxon>Bacteria</taxon>
        <taxon>Pseudomonadati</taxon>
        <taxon>Pseudomonadota</taxon>
        <taxon>Gammaproteobacteria</taxon>
        <taxon>Cellvibrionales</taxon>
        <taxon>Porticoccaceae</taxon>
        <taxon>SAR92 clade</taxon>
    </lineage>
</organism>
<evidence type="ECO:0000313" key="13">
    <source>
        <dbReference type="Proteomes" id="UP000005555"/>
    </source>
</evidence>
<evidence type="ECO:0000256" key="1">
    <source>
        <dbReference type="ARBA" id="ARBA00004571"/>
    </source>
</evidence>
<dbReference type="Proteomes" id="UP000005555">
    <property type="component" value="Unassembled WGS sequence"/>
</dbReference>
<keyword evidence="13" id="KW-1185">Reference proteome</keyword>
<feature type="domain" description="TonB-dependent receptor plug" evidence="11">
    <location>
        <begin position="48"/>
        <end position="151"/>
    </location>
</feature>
<dbReference type="HOGENOM" id="CLU_006935_1_2_6"/>
<accession>Q1YSY7</accession>
<dbReference type="PANTHER" id="PTHR40980:SF4">
    <property type="entry name" value="TONB-DEPENDENT RECEPTOR-LIKE BETA-BARREL DOMAIN-CONTAINING PROTEIN"/>
    <property type="match status" value="1"/>
</dbReference>
<dbReference type="SUPFAM" id="SSF56935">
    <property type="entry name" value="Porins"/>
    <property type="match status" value="1"/>
</dbReference>
<evidence type="ECO:0000256" key="6">
    <source>
        <dbReference type="ARBA" id="ARBA00023136"/>
    </source>
</evidence>